<evidence type="ECO:0000256" key="8">
    <source>
        <dbReference type="ARBA" id="ARBA00023237"/>
    </source>
</evidence>
<evidence type="ECO:0000256" key="1">
    <source>
        <dbReference type="ARBA" id="ARBA00004571"/>
    </source>
</evidence>
<evidence type="ECO:0000256" key="5">
    <source>
        <dbReference type="ARBA" id="ARBA00022692"/>
    </source>
</evidence>
<evidence type="ECO:0000256" key="7">
    <source>
        <dbReference type="ARBA" id="ARBA00023136"/>
    </source>
</evidence>
<dbReference type="InterPro" id="IPR025885">
    <property type="entry name" value="PapC_N"/>
</dbReference>
<evidence type="ECO:0000259" key="10">
    <source>
        <dbReference type="Pfam" id="PF13953"/>
    </source>
</evidence>
<dbReference type="Pfam" id="PF00577">
    <property type="entry name" value="Usher"/>
    <property type="match status" value="1"/>
</dbReference>
<comment type="similarity">
    <text evidence="2">Belongs to the fimbrial export usher family.</text>
</comment>
<dbReference type="Gene3D" id="3.10.20.410">
    <property type="match status" value="1"/>
</dbReference>
<dbReference type="SUPFAM" id="SSF141729">
    <property type="entry name" value="FimD N-terminal domain-like"/>
    <property type="match status" value="1"/>
</dbReference>
<protein>
    <submittedName>
        <fullName evidence="12">Fimbrial biogenesis outer membrane usher protein</fullName>
    </submittedName>
</protein>
<reference evidence="12" key="1">
    <citation type="journal article" date="2022" name="Front Environ Sci">
        <title>Complete genome sequence analysis of a novel alkane-degrading bacterial strain, Acinetobacter vivianii KJ-1, and its diesel degradation ability.</title>
        <authorList>
            <person name="Zhang Y."/>
            <person name="Song F."/>
            <person name="Wang J."/>
            <person name="Zhao Q."/>
            <person name="Zheng L."/>
            <person name="Wang Z."/>
            <person name="Zhang X."/>
            <person name="Gao Y."/>
            <person name="Chen G."/>
            <person name="Huang Y."/>
        </authorList>
    </citation>
    <scope>NUCLEOTIDE SEQUENCE</scope>
    <source>
        <strain evidence="12">KJ-1</strain>
    </source>
</reference>
<proteinExistence type="inferred from homology"/>
<reference evidence="12" key="2">
    <citation type="submission" date="2023-02" db="EMBL/GenBank/DDBJ databases">
        <authorList>
            <person name="Huang Y."/>
            <person name="Zhang Y."/>
            <person name="Zhang T."/>
            <person name="Wang J."/>
        </authorList>
    </citation>
    <scope>NUCLEOTIDE SEQUENCE</scope>
    <source>
        <strain evidence="12">KJ-1</strain>
    </source>
</reference>
<name>A0AAJ6NKR7_9GAMM</name>
<dbReference type="Gene3D" id="2.60.40.2070">
    <property type="match status" value="1"/>
</dbReference>
<dbReference type="InterPro" id="IPR043142">
    <property type="entry name" value="PapC-like_C_sf"/>
</dbReference>
<dbReference type="PANTHER" id="PTHR30451">
    <property type="entry name" value="OUTER MEMBRANE USHER PROTEIN"/>
    <property type="match status" value="1"/>
</dbReference>
<evidence type="ECO:0000313" key="13">
    <source>
        <dbReference type="Proteomes" id="UP001199528"/>
    </source>
</evidence>
<organism evidence="12 13">
    <name type="scientific">Acinetobacter vivianii</name>
    <dbReference type="NCBI Taxonomy" id="1776742"/>
    <lineage>
        <taxon>Bacteria</taxon>
        <taxon>Pseudomonadati</taxon>
        <taxon>Pseudomonadota</taxon>
        <taxon>Gammaproteobacteria</taxon>
        <taxon>Moraxellales</taxon>
        <taxon>Moraxellaceae</taxon>
        <taxon>Acinetobacter</taxon>
    </lineage>
</organism>
<feature type="chain" id="PRO_5042567135" evidence="9">
    <location>
        <begin position="31"/>
        <end position="873"/>
    </location>
</feature>
<dbReference type="GO" id="GO:0009279">
    <property type="term" value="C:cell outer membrane"/>
    <property type="evidence" value="ECO:0007669"/>
    <property type="project" value="UniProtKB-SubCell"/>
</dbReference>
<dbReference type="Gene3D" id="2.60.40.2610">
    <property type="entry name" value="Outer membrane usher protein FimD, plug domain"/>
    <property type="match status" value="1"/>
</dbReference>
<dbReference type="EMBL" id="CP085083">
    <property type="protein sequence ID" value="WDZ52199.1"/>
    <property type="molecule type" value="Genomic_DNA"/>
</dbReference>
<gene>
    <name evidence="12" type="ORF">LF296_05320</name>
</gene>
<dbReference type="KEGG" id="aviv:LF296_05320"/>
<dbReference type="GO" id="GO:0009297">
    <property type="term" value="P:pilus assembly"/>
    <property type="evidence" value="ECO:0007669"/>
    <property type="project" value="InterPro"/>
</dbReference>
<dbReference type="Gene3D" id="2.60.40.3110">
    <property type="match status" value="1"/>
</dbReference>
<dbReference type="InterPro" id="IPR025949">
    <property type="entry name" value="PapC-like_C"/>
</dbReference>
<dbReference type="InterPro" id="IPR000015">
    <property type="entry name" value="Fimb_usher"/>
</dbReference>
<accession>A0AAJ6NKR7</accession>
<keyword evidence="5" id="KW-0812">Transmembrane</keyword>
<evidence type="ECO:0000256" key="3">
    <source>
        <dbReference type="ARBA" id="ARBA00022448"/>
    </source>
</evidence>
<dbReference type="PANTHER" id="PTHR30451:SF20">
    <property type="entry name" value="FIMBRIAE USHER"/>
    <property type="match status" value="1"/>
</dbReference>
<evidence type="ECO:0000256" key="6">
    <source>
        <dbReference type="ARBA" id="ARBA00022729"/>
    </source>
</evidence>
<dbReference type="Proteomes" id="UP001199528">
    <property type="component" value="Chromosome"/>
</dbReference>
<dbReference type="FunFam" id="2.60.40.2610:FF:000001">
    <property type="entry name" value="Outer membrane fimbrial usher protein"/>
    <property type="match status" value="1"/>
</dbReference>
<evidence type="ECO:0000256" key="4">
    <source>
        <dbReference type="ARBA" id="ARBA00022452"/>
    </source>
</evidence>
<feature type="signal peptide" evidence="9">
    <location>
        <begin position="1"/>
        <end position="30"/>
    </location>
</feature>
<dbReference type="FunFam" id="2.60.40.3110:FF:000001">
    <property type="entry name" value="Putative fimbrial outer membrane usher"/>
    <property type="match status" value="1"/>
</dbReference>
<dbReference type="InterPro" id="IPR042186">
    <property type="entry name" value="FimD_plug_dom"/>
</dbReference>
<evidence type="ECO:0000259" key="11">
    <source>
        <dbReference type="Pfam" id="PF13954"/>
    </source>
</evidence>
<dbReference type="InterPro" id="IPR037224">
    <property type="entry name" value="PapC_N_sf"/>
</dbReference>
<keyword evidence="3" id="KW-0813">Transport</keyword>
<feature type="domain" description="PapC-like C-terminal" evidence="10">
    <location>
        <begin position="790"/>
        <end position="854"/>
    </location>
</feature>
<keyword evidence="7" id="KW-0472">Membrane</keyword>
<sequence length="873" mass="97497">MKKYQFWTNNSNYFVCFLSAFLLYTPLAQATEIENSNDLNDYQFAPGLFKGNTLSQNMIERFNEAEKVEAGIYKVDLYVNNRFIERRAIEFRPLKENTQGVEPCFIPDLLENAGIVGNWDYRQQQEQRKKNVSAGTQETDHECLSLKAVAPESTVYFDFSLLRLNLTVPQSLMKNMPRGYVKPSELNAGESIGFINYTGNYYYTNTKNIYGKHLDRDSGFLNLSGGINLGKWQYRQQSSLSIDNEHDREWNHLRSYVQRPIDQLHSQLSLGQLNSSGRFFSGLTFQGLSLATDERMRPSSLRGYAPVIRGIAQSNAKVSIRQDNKEIYQITVAPGPFEIKDLYPTSYSGNLTVVVTEADGSTHINEVPYAAVPLSLREGTSNYNFIVGRTDLANTKDVGFADLTYEYGLNNLMTLNGGLRVASGYQAGALGGVVGGSYGAFGSNITYSRAKLPNMETHQYLDGWMANLNYSKTFQPTDTVISIAGYRYSTSGFRDLNDVLGIRNAWENKDSWSSYGYLQRSRFQVGLSQSFGDYGSFYLSGSTQDYRDGRERDTLYQAGYMKTFGIVSLNVNYTRQRTHTLTGKTIKEERFDNFGGISISVPLGRERSAGTPQLNTNYNRSNNSDNHQIGITGALDKDYSLSYSLGATLTDWGEQKAYTAGLYKRLPVMQVGLNTAISDDYRQASINFSGALAAHSGGVTLGPYLGDTFALIEAKGAKGASIVSSPYSKVDRFGYALIPSINPYHYNTIALDPHGMAENVELEGGEQRVAPYAGAAVKLNFKTRYGYSVLLQTKTATGENVPMGADVLDEQDNLIGMVGQSGQVYFRAEQPQGRLILKWGALENQQCRLNYQLDDEQLKQPLIKQRAQCEMVF</sequence>
<feature type="domain" description="PapC N-terminal" evidence="11">
    <location>
        <begin position="43"/>
        <end position="200"/>
    </location>
</feature>
<comment type="subcellular location">
    <subcellularLocation>
        <location evidence="1">Cell outer membrane</location>
        <topology evidence="1">Multi-pass membrane protein</topology>
    </subcellularLocation>
</comment>
<dbReference type="Pfam" id="PF13953">
    <property type="entry name" value="PapC_C"/>
    <property type="match status" value="1"/>
</dbReference>
<keyword evidence="4" id="KW-1134">Transmembrane beta strand</keyword>
<dbReference type="GO" id="GO:0015473">
    <property type="term" value="F:fimbrial usher porin activity"/>
    <property type="evidence" value="ECO:0007669"/>
    <property type="project" value="InterPro"/>
</dbReference>
<dbReference type="Pfam" id="PF13954">
    <property type="entry name" value="PapC_N"/>
    <property type="match status" value="1"/>
</dbReference>
<evidence type="ECO:0000313" key="12">
    <source>
        <dbReference type="EMBL" id="WDZ52199.1"/>
    </source>
</evidence>
<dbReference type="RefSeq" id="WP_272655711.1">
    <property type="nucleotide sequence ID" value="NZ_CP085083.1"/>
</dbReference>
<evidence type="ECO:0000256" key="9">
    <source>
        <dbReference type="SAM" id="SignalP"/>
    </source>
</evidence>
<keyword evidence="8" id="KW-0998">Cell outer membrane</keyword>
<evidence type="ECO:0000256" key="2">
    <source>
        <dbReference type="ARBA" id="ARBA00008064"/>
    </source>
</evidence>
<dbReference type="AlphaFoldDB" id="A0AAJ6NKR7"/>
<keyword evidence="6 9" id="KW-0732">Signal</keyword>